<keyword evidence="5" id="KW-0378">Hydrolase</keyword>
<dbReference type="Proteomes" id="UP000199475">
    <property type="component" value="Unassembled WGS sequence"/>
</dbReference>
<dbReference type="GO" id="GO:0019433">
    <property type="term" value="P:triglyceride catabolic process"/>
    <property type="evidence" value="ECO:0007669"/>
    <property type="project" value="TreeGrafter"/>
</dbReference>
<proteinExistence type="predicted"/>
<dbReference type="InterPro" id="IPR013830">
    <property type="entry name" value="SGNH_hydro"/>
</dbReference>
<feature type="active site" description="Nucleophile" evidence="1">
    <location>
        <position position="43"/>
    </location>
</feature>
<reference evidence="5 6" key="1">
    <citation type="submission" date="2016-10" db="EMBL/GenBank/DDBJ databases">
        <authorList>
            <person name="de Groot N.N."/>
        </authorList>
    </citation>
    <scope>NUCLEOTIDE SEQUENCE [LARGE SCALE GENOMIC DNA]</scope>
    <source>
        <strain evidence="5 6">CGMCC 1.9159</strain>
    </source>
</reference>
<protein>
    <submittedName>
        <fullName evidence="5">GDSL-like Lipase/Acylhydrolase family protein</fullName>
    </submittedName>
</protein>
<dbReference type="InterPro" id="IPR036514">
    <property type="entry name" value="SGNH_hydro_sf"/>
</dbReference>
<dbReference type="Gene3D" id="3.40.50.1110">
    <property type="entry name" value="SGNH hydrolase"/>
    <property type="match status" value="1"/>
</dbReference>
<gene>
    <name evidence="5" type="ORF">SAMN04488242_2948</name>
</gene>
<dbReference type="GO" id="GO:0004806">
    <property type="term" value="F:triacylglycerol lipase activity"/>
    <property type="evidence" value="ECO:0007669"/>
    <property type="project" value="TreeGrafter"/>
</dbReference>
<dbReference type="Pfam" id="PF13472">
    <property type="entry name" value="Lipase_GDSL_2"/>
    <property type="match status" value="1"/>
</dbReference>
<organism evidence="5 6">
    <name type="scientific">Tessaracoccus oleiagri</name>
    <dbReference type="NCBI Taxonomy" id="686624"/>
    <lineage>
        <taxon>Bacteria</taxon>
        <taxon>Bacillati</taxon>
        <taxon>Actinomycetota</taxon>
        <taxon>Actinomycetes</taxon>
        <taxon>Propionibacteriales</taxon>
        <taxon>Propionibacteriaceae</taxon>
        <taxon>Tessaracoccus</taxon>
    </lineage>
</organism>
<evidence type="ECO:0000256" key="3">
    <source>
        <dbReference type="SAM" id="SignalP"/>
    </source>
</evidence>
<keyword evidence="2" id="KW-1015">Disulfide bond</keyword>
<dbReference type="PANTHER" id="PTHR37981">
    <property type="entry name" value="LIPASE 2"/>
    <property type="match status" value="1"/>
</dbReference>
<dbReference type="SUPFAM" id="SSF52266">
    <property type="entry name" value="SGNH hydrolase"/>
    <property type="match status" value="1"/>
</dbReference>
<sequence length="288" mass="29683">MHRVLRGIAAAGAAIMLGAASIAPAAADNDSPNRGRYAALGDSYAAGVGLAPLRVAGESMRSYEAYPVLLAVGAHRVTFLAESGATVDEVLEQVARMPEAARQVTLTVGGNDVGFVDVLTNCAAELQTVSCQAALQQAFVASSELPEELGLLLAAIRERAPQATVYVTGYPQLFQLSTTGACTTLDLAGFPYDPAALQTIDNAALGLNQIIEGTVAATALATLDRGLVYVDVTDEFAGMGACNPSGHIAPPAFMPGTRVPLPSSLHPTAEGQEAYAEAIGDEGFTSRY</sequence>
<dbReference type="InterPro" id="IPR037460">
    <property type="entry name" value="SEST-like"/>
</dbReference>
<name>A0A1G9N7L8_9ACTN</name>
<dbReference type="STRING" id="686624.SAMN04488242_2948"/>
<evidence type="ECO:0000259" key="4">
    <source>
        <dbReference type="Pfam" id="PF13472"/>
    </source>
</evidence>
<dbReference type="CDD" id="cd01823">
    <property type="entry name" value="SEST_like"/>
    <property type="match status" value="1"/>
</dbReference>
<feature type="active site" evidence="1">
    <location>
        <position position="266"/>
    </location>
</feature>
<accession>A0A1G9N7L8</accession>
<evidence type="ECO:0000256" key="1">
    <source>
        <dbReference type="PIRSR" id="PIRSR637460-1"/>
    </source>
</evidence>
<keyword evidence="3" id="KW-0732">Signal</keyword>
<feature type="domain" description="SGNH hydrolase-type esterase" evidence="4">
    <location>
        <begin position="39"/>
        <end position="274"/>
    </location>
</feature>
<feature type="disulfide bond" evidence="2">
    <location>
        <begin position="182"/>
        <end position="242"/>
    </location>
</feature>
<evidence type="ECO:0000256" key="2">
    <source>
        <dbReference type="PIRSR" id="PIRSR637460-2"/>
    </source>
</evidence>
<feature type="signal peptide" evidence="3">
    <location>
        <begin position="1"/>
        <end position="25"/>
    </location>
</feature>
<keyword evidence="6" id="KW-1185">Reference proteome</keyword>
<dbReference type="RefSeq" id="WP_176761807.1">
    <property type="nucleotide sequence ID" value="NZ_FNGP01000007.1"/>
</dbReference>
<dbReference type="AlphaFoldDB" id="A0A1G9N7L8"/>
<evidence type="ECO:0000313" key="5">
    <source>
        <dbReference type="EMBL" id="SDL82404.1"/>
    </source>
</evidence>
<evidence type="ECO:0000313" key="6">
    <source>
        <dbReference type="Proteomes" id="UP000199475"/>
    </source>
</evidence>
<feature type="disulfide bond" evidence="2">
    <location>
        <begin position="122"/>
        <end position="131"/>
    </location>
</feature>
<dbReference type="EMBL" id="FNGP01000007">
    <property type="protein sequence ID" value="SDL82404.1"/>
    <property type="molecule type" value="Genomic_DNA"/>
</dbReference>
<feature type="chain" id="PRO_5011678650" evidence="3">
    <location>
        <begin position="26"/>
        <end position="288"/>
    </location>
</feature>
<dbReference type="PANTHER" id="PTHR37981:SF1">
    <property type="entry name" value="SGNH HYDROLASE-TYPE ESTERASE DOMAIN-CONTAINING PROTEIN"/>
    <property type="match status" value="1"/>
</dbReference>